<protein>
    <submittedName>
        <fullName evidence="3">Uncharacterized protein</fullName>
    </submittedName>
</protein>
<proteinExistence type="predicted"/>
<comment type="caution">
    <text evidence="3">The sequence shown here is derived from an EMBL/GenBank/DDBJ whole genome shotgun (WGS) entry which is preliminary data.</text>
</comment>
<dbReference type="STRING" id="857340.A0A086T2L7"/>
<evidence type="ECO:0000256" key="2">
    <source>
        <dbReference type="SAM" id="Phobius"/>
    </source>
</evidence>
<accession>A0A086T2L7</accession>
<reference evidence="4" key="1">
    <citation type="journal article" date="2014" name="Genome Announc.">
        <title>Genome sequence and annotation of Acremonium chrysogenum, producer of the beta-lactam antibiotic cephalosporin C.</title>
        <authorList>
            <person name="Terfehr D."/>
            <person name="Dahlmann T.A."/>
            <person name="Specht T."/>
            <person name="Zadra I."/>
            <person name="Kuernsteiner H."/>
            <person name="Kueck U."/>
        </authorList>
    </citation>
    <scope>NUCLEOTIDE SEQUENCE [LARGE SCALE GENOMIC DNA]</scope>
    <source>
        <strain evidence="4">ATCC 11550 / CBS 779.69 / DSM 880 / IAM 14645 / JCM 23072 / IMI 49137</strain>
    </source>
</reference>
<organism evidence="3 4">
    <name type="scientific">Hapsidospora chrysogenum (strain ATCC 11550 / CBS 779.69 / DSM 880 / IAM 14645 / JCM 23072 / IMI 49137)</name>
    <name type="common">Acremonium chrysogenum</name>
    <dbReference type="NCBI Taxonomy" id="857340"/>
    <lineage>
        <taxon>Eukaryota</taxon>
        <taxon>Fungi</taxon>
        <taxon>Dikarya</taxon>
        <taxon>Ascomycota</taxon>
        <taxon>Pezizomycotina</taxon>
        <taxon>Sordariomycetes</taxon>
        <taxon>Hypocreomycetidae</taxon>
        <taxon>Hypocreales</taxon>
        <taxon>Bionectriaceae</taxon>
        <taxon>Hapsidospora</taxon>
    </lineage>
</organism>
<feature type="compositionally biased region" description="Low complexity" evidence="1">
    <location>
        <begin position="42"/>
        <end position="57"/>
    </location>
</feature>
<feature type="compositionally biased region" description="Basic and acidic residues" evidence="1">
    <location>
        <begin position="222"/>
        <end position="234"/>
    </location>
</feature>
<name>A0A086T2L7_HAPC1</name>
<keyword evidence="4" id="KW-1185">Reference proteome</keyword>
<keyword evidence="2" id="KW-0472">Membrane</keyword>
<keyword evidence="2" id="KW-0812">Transmembrane</keyword>
<evidence type="ECO:0000313" key="3">
    <source>
        <dbReference type="EMBL" id="KFH43599.1"/>
    </source>
</evidence>
<evidence type="ECO:0000256" key="1">
    <source>
        <dbReference type="SAM" id="MobiDB-lite"/>
    </source>
</evidence>
<dbReference type="EMBL" id="JPKY01000065">
    <property type="protein sequence ID" value="KFH43599.1"/>
    <property type="molecule type" value="Genomic_DNA"/>
</dbReference>
<dbReference type="OrthoDB" id="5431298at2759"/>
<evidence type="ECO:0000313" key="4">
    <source>
        <dbReference type="Proteomes" id="UP000029964"/>
    </source>
</evidence>
<dbReference type="HOGENOM" id="CLU_826534_0_0_1"/>
<feature type="compositionally biased region" description="Low complexity" evidence="1">
    <location>
        <begin position="67"/>
        <end position="83"/>
    </location>
</feature>
<feature type="transmembrane region" description="Helical" evidence="2">
    <location>
        <begin position="181"/>
        <end position="203"/>
    </location>
</feature>
<sequence length="346" mass="36587">MGPGDTLAVRAGSTHTDDNDFVAWFTSWAVDKGIPQKPKPAETTTLWPPFETTTAAEGESDDEESSRPGPETTATESDSAETTLVTELSTITGDGMTTRTDSGKTVTVPNDEIVTVTRHTVIITGKPAPSLTSAAPEPTPIPSRPNQDGPAQTTLGQPDQSQGAGDPSGDHQEGAALPTGAIVGVGIGGAVIVAFLVIMTIMIKRRRKRYQDGENADVPGENLERDDRFDEKHFPQQMSVHTTGGTEGSGDPFAPFGGRADREPESTNRPPSDAFEMDATSITPVELPDTSPGTTIARTTSSATWVSPVTDIGPADPRANLNSLGCRDGKPEYVNHWNQYRSMSSG</sequence>
<dbReference type="AlphaFoldDB" id="A0A086T2L7"/>
<dbReference type="Proteomes" id="UP000029964">
    <property type="component" value="Unassembled WGS sequence"/>
</dbReference>
<feature type="region of interest" description="Disordered" evidence="1">
    <location>
        <begin position="119"/>
        <end position="175"/>
    </location>
</feature>
<feature type="compositionally biased region" description="Polar residues" evidence="1">
    <location>
        <begin position="144"/>
        <end position="163"/>
    </location>
</feature>
<gene>
    <name evidence="3" type="ORF">ACRE_056240</name>
</gene>
<feature type="region of interest" description="Disordered" evidence="1">
    <location>
        <begin position="33"/>
        <end position="83"/>
    </location>
</feature>
<feature type="region of interest" description="Disordered" evidence="1">
    <location>
        <begin position="206"/>
        <end position="276"/>
    </location>
</feature>
<keyword evidence="2" id="KW-1133">Transmembrane helix</keyword>